<dbReference type="SUPFAM" id="SSF56935">
    <property type="entry name" value="Porins"/>
    <property type="match status" value="1"/>
</dbReference>
<reference evidence="16" key="1">
    <citation type="submission" date="2023-07" db="EMBL/GenBank/DDBJ databases">
        <authorList>
            <person name="Kim M."/>
        </authorList>
    </citation>
    <scope>NUCLEOTIDE SEQUENCE</scope>
    <source>
        <strain evidence="16">BIUV-7</strain>
    </source>
</reference>
<protein>
    <submittedName>
        <fullName evidence="16">TonB-dependent receptor</fullName>
    </submittedName>
</protein>
<evidence type="ECO:0000256" key="11">
    <source>
        <dbReference type="PROSITE-ProRule" id="PRU01360"/>
    </source>
</evidence>
<evidence type="ECO:0000256" key="5">
    <source>
        <dbReference type="ARBA" id="ARBA00022692"/>
    </source>
</evidence>
<feature type="chain" id="PRO_5047453460" evidence="13">
    <location>
        <begin position="26"/>
        <end position="817"/>
    </location>
</feature>
<evidence type="ECO:0000259" key="15">
    <source>
        <dbReference type="Pfam" id="PF07715"/>
    </source>
</evidence>
<dbReference type="Pfam" id="PF00593">
    <property type="entry name" value="TonB_dep_Rec_b-barrel"/>
    <property type="match status" value="1"/>
</dbReference>
<keyword evidence="10 11" id="KW-0998">Cell outer membrane</keyword>
<dbReference type="InterPro" id="IPR000531">
    <property type="entry name" value="Beta-barrel_TonB"/>
</dbReference>
<gene>
    <name evidence="16" type="ORF">Q4F19_07330</name>
</gene>
<keyword evidence="3 11" id="KW-1134">Transmembrane beta strand</keyword>
<comment type="similarity">
    <text evidence="11 12">Belongs to the TonB-dependent receptor family.</text>
</comment>
<evidence type="ECO:0000256" key="13">
    <source>
        <dbReference type="SAM" id="SignalP"/>
    </source>
</evidence>
<evidence type="ECO:0000256" key="10">
    <source>
        <dbReference type="ARBA" id="ARBA00023237"/>
    </source>
</evidence>
<evidence type="ECO:0000256" key="3">
    <source>
        <dbReference type="ARBA" id="ARBA00022452"/>
    </source>
</evidence>
<dbReference type="InterPro" id="IPR012910">
    <property type="entry name" value="Plug_dom"/>
</dbReference>
<evidence type="ECO:0000256" key="7">
    <source>
        <dbReference type="ARBA" id="ARBA00023065"/>
    </source>
</evidence>
<comment type="caution">
    <text evidence="16">The sequence shown here is derived from an EMBL/GenBank/DDBJ whole genome shotgun (WGS) entry which is preliminary data.</text>
</comment>
<keyword evidence="5 11" id="KW-0812">Transmembrane</keyword>
<comment type="subcellular location">
    <subcellularLocation>
        <location evidence="1 11">Cell outer membrane</location>
        <topology evidence="1 11">Multi-pass membrane protein</topology>
    </subcellularLocation>
</comment>
<keyword evidence="7" id="KW-0406">Ion transport</keyword>
<dbReference type="Gene3D" id="2.40.170.20">
    <property type="entry name" value="TonB-dependent receptor, beta-barrel domain"/>
    <property type="match status" value="1"/>
</dbReference>
<evidence type="ECO:0000256" key="1">
    <source>
        <dbReference type="ARBA" id="ARBA00004571"/>
    </source>
</evidence>
<keyword evidence="6" id="KW-0408">Iron</keyword>
<evidence type="ECO:0000256" key="8">
    <source>
        <dbReference type="ARBA" id="ARBA00023077"/>
    </source>
</evidence>
<feature type="signal peptide" evidence="13">
    <location>
        <begin position="1"/>
        <end position="25"/>
    </location>
</feature>
<accession>A0ABT8Y792</accession>
<evidence type="ECO:0000256" key="6">
    <source>
        <dbReference type="ARBA" id="ARBA00023004"/>
    </source>
</evidence>
<keyword evidence="8 12" id="KW-0798">TonB box</keyword>
<keyword evidence="9 11" id="KW-0472">Membrane</keyword>
<dbReference type="InterPro" id="IPR039426">
    <property type="entry name" value="TonB-dep_rcpt-like"/>
</dbReference>
<keyword evidence="2 11" id="KW-0813">Transport</keyword>
<name>A0ABT8Y792_9SPHN</name>
<dbReference type="InterPro" id="IPR036942">
    <property type="entry name" value="Beta-barrel_TonB_sf"/>
</dbReference>
<evidence type="ECO:0000313" key="16">
    <source>
        <dbReference type="EMBL" id="MDO6414189.1"/>
    </source>
</evidence>
<dbReference type="EMBL" id="JAUOTP010000003">
    <property type="protein sequence ID" value="MDO6414189.1"/>
    <property type="molecule type" value="Genomic_DNA"/>
</dbReference>
<feature type="domain" description="TonB-dependent receptor plug" evidence="15">
    <location>
        <begin position="66"/>
        <end position="174"/>
    </location>
</feature>
<dbReference type="PANTHER" id="PTHR32552:SF81">
    <property type="entry name" value="TONB-DEPENDENT OUTER MEMBRANE RECEPTOR"/>
    <property type="match status" value="1"/>
</dbReference>
<keyword evidence="16" id="KW-0675">Receptor</keyword>
<dbReference type="RefSeq" id="WP_303541205.1">
    <property type="nucleotide sequence ID" value="NZ_JAUOTP010000003.1"/>
</dbReference>
<dbReference type="PANTHER" id="PTHR32552">
    <property type="entry name" value="FERRICHROME IRON RECEPTOR-RELATED"/>
    <property type="match status" value="1"/>
</dbReference>
<evidence type="ECO:0000259" key="14">
    <source>
        <dbReference type="Pfam" id="PF00593"/>
    </source>
</evidence>
<evidence type="ECO:0000256" key="12">
    <source>
        <dbReference type="RuleBase" id="RU003357"/>
    </source>
</evidence>
<keyword evidence="13" id="KW-0732">Signal</keyword>
<proteinExistence type="inferred from homology"/>
<evidence type="ECO:0000256" key="4">
    <source>
        <dbReference type="ARBA" id="ARBA00022496"/>
    </source>
</evidence>
<sequence>MGRHASRAVAPLGLLCILQASPGVAQQHVDGVGNAGEIQGIRDSQASAGGGLEEIVVTANKRSENVQNVPASVLAVTAAGLERANVRDFDDVVRVAPSLTISKTSQPANNSINIRGIGTYAFSISTQPSVAVVADDIPQAFQAAAFTALTDVAQIEVLRGPQSTLFGKAASAGVVNITTAAPTKDFTLGGQGLITSDHERRIQASVSGPITETLSGRLTGNYSKYRGTLYNDTTGNWLNGQSDLTLRGKLVWTPSADWTVTLIPYVVRTRASCCAPALYFLSPGVTFARANVPQSTLLGSIVPSPDNRRTRLDTDAKGNSTDYGSGLKIAHDLSGGQTVMLISSYDRYHLIDRQDTDSSDYNFQLSDPRLPFGGSTNGGFFTIRTVTEEVRLTSPSSGRFRYVGGLFYSNTASIRDFTRGSLSLGNFNGIANLPSTNTIAYSYYDSRSKQSTYALFGQLSYDLTDKLTVISGGRLHREELSYNFTDFGNNITYGNPKCDTKSGTATVPISTCDHDNVVTGSAAIQYRFSPGIMVFGHYARGYKGLAYDLTSTFTVRTPLTTGQFAGVPTADGIAARQPIAPEHSNAFEGGFKATLLGGRLTWNMTGFYEEYLGFQAQSRDEVTNQNILNSLGKVTSKGVEMELAARFVPGLTLNLNGAYNIAKINDFPGAACFSRQTAAQGCVGGVQDLSGARLPNAPKWTAALSGEYERRLTDGLTGFINASMRYQTGVNFSLLGDPDAEQKGYALANFGVGVSTDHFKVTVFVNNAFDQNYVLTKGREVVWNTNPTLAVNPTNAISFKPGRDSERYYGVRLGFNF</sequence>
<feature type="domain" description="TonB-dependent receptor-like beta-barrel" evidence="14">
    <location>
        <begin position="307"/>
        <end position="767"/>
    </location>
</feature>
<dbReference type="Proteomes" id="UP001169764">
    <property type="component" value="Unassembled WGS sequence"/>
</dbReference>
<dbReference type="Pfam" id="PF07715">
    <property type="entry name" value="Plug"/>
    <property type="match status" value="1"/>
</dbReference>
<evidence type="ECO:0000256" key="9">
    <source>
        <dbReference type="ARBA" id="ARBA00023136"/>
    </source>
</evidence>
<keyword evidence="4" id="KW-0410">Iron transport</keyword>
<evidence type="ECO:0000313" key="17">
    <source>
        <dbReference type="Proteomes" id="UP001169764"/>
    </source>
</evidence>
<dbReference type="PROSITE" id="PS52016">
    <property type="entry name" value="TONB_DEPENDENT_REC_3"/>
    <property type="match status" value="1"/>
</dbReference>
<organism evidence="16 17">
    <name type="scientific">Sphingomonas natans</name>
    <dbReference type="NCBI Taxonomy" id="3063330"/>
    <lineage>
        <taxon>Bacteria</taxon>
        <taxon>Pseudomonadati</taxon>
        <taxon>Pseudomonadota</taxon>
        <taxon>Alphaproteobacteria</taxon>
        <taxon>Sphingomonadales</taxon>
        <taxon>Sphingomonadaceae</taxon>
        <taxon>Sphingomonas</taxon>
    </lineage>
</organism>
<evidence type="ECO:0000256" key="2">
    <source>
        <dbReference type="ARBA" id="ARBA00022448"/>
    </source>
</evidence>
<keyword evidence="17" id="KW-1185">Reference proteome</keyword>